<feature type="domain" description="MobA-like NTP transferase" evidence="8">
    <location>
        <begin position="5"/>
        <end position="159"/>
    </location>
</feature>
<dbReference type="AlphaFoldDB" id="A0A6J6BM94"/>
<dbReference type="Gene3D" id="3.90.550.10">
    <property type="entry name" value="Spore Coat Polysaccharide Biosynthesis Protein SpsA, Chain A"/>
    <property type="match status" value="1"/>
</dbReference>
<gene>
    <name evidence="9" type="ORF">UFOPK1421_00566</name>
</gene>
<keyword evidence="2" id="KW-0808">Transferase</keyword>
<dbReference type="GO" id="GO:0005525">
    <property type="term" value="F:GTP binding"/>
    <property type="evidence" value="ECO:0007669"/>
    <property type="project" value="UniProtKB-KW"/>
</dbReference>
<accession>A0A6J6BM94</accession>
<keyword evidence="3" id="KW-0479">Metal-binding</keyword>
<keyword evidence="5" id="KW-0460">Magnesium</keyword>
<evidence type="ECO:0000313" key="9">
    <source>
        <dbReference type="EMBL" id="CAB4539553.1"/>
    </source>
</evidence>
<dbReference type="GO" id="GO:0016779">
    <property type="term" value="F:nucleotidyltransferase activity"/>
    <property type="evidence" value="ECO:0007669"/>
    <property type="project" value="TreeGrafter"/>
</dbReference>
<dbReference type="CDD" id="cd02503">
    <property type="entry name" value="MobA"/>
    <property type="match status" value="1"/>
</dbReference>
<dbReference type="GO" id="GO:0046872">
    <property type="term" value="F:metal ion binding"/>
    <property type="evidence" value="ECO:0007669"/>
    <property type="project" value="UniProtKB-KW"/>
</dbReference>
<dbReference type="SUPFAM" id="SSF53448">
    <property type="entry name" value="Nucleotide-diphospho-sugar transferases"/>
    <property type="match status" value="1"/>
</dbReference>
<dbReference type="PANTHER" id="PTHR19136:SF81">
    <property type="entry name" value="MOLYBDENUM COFACTOR GUANYLYLTRANSFERASE"/>
    <property type="match status" value="1"/>
</dbReference>
<proteinExistence type="predicted"/>
<dbReference type="PANTHER" id="PTHR19136">
    <property type="entry name" value="MOLYBDENUM COFACTOR GUANYLYLTRANSFERASE"/>
    <property type="match status" value="1"/>
</dbReference>
<keyword evidence="1" id="KW-0963">Cytoplasm</keyword>
<evidence type="ECO:0000256" key="6">
    <source>
        <dbReference type="ARBA" id="ARBA00023134"/>
    </source>
</evidence>
<organism evidence="9">
    <name type="scientific">freshwater metagenome</name>
    <dbReference type="NCBI Taxonomy" id="449393"/>
    <lineage>
        <taxon>unclassified sequences</taxon>
        <taxon>metagenomes</taxon>
        <taxon>ecological metagenomes</taxon>
    </lineage>
</organism>
<dbReference type="InterPro" id="IPR029044">
    <property type="entry name" value="Nucleotide-diphossugar_trans"/>
</dbReference>
<keyword evidence="6" id="KW-0342">GTP-binding</keyword>
<evidence type="ECO:0000256" key="5">
    <source>
        <dbReference type="ARBA" id="ARBA00022842"/>
    </source>
</evidence>
<evidence type="ECO:0000256" key="1">
    <source>
        <dbReference type="ARBA" id="ARBA00022490"/>
    </source>
</evidence>
<evidence type="ECO:0000256" key="7">
    <source>
        <dbReference type="ARBA" id="ARBA00023150"/>
    </source>
</evidence>
<evidence type="ECO:0000256" key="2">
    <source>
        <dbReference type="ARBA" id="ARBA00022679"/>
    </source>
</evidence>
<keyword evidence="4" id="KW-0547">Nucleotide-binding</keyword>
<evidence type="ECO:0000259" key="8">
    <source>
        <dbReference type="Pfam" id="PF12804"/>
    </source>
</evidence>
<dbReference type="EMBL" id="CAEZSL010000048">
    <property type="protein sequence ID" value="CAB4539553.1"/>
    <property type="molecule type" value="Genomic_DNA"/>
</dbReference>
<evidence type="ECO:0000256" key="3">
    <source>
        <dbReference type="ARBA" id="ARBA00022723"/>
    </source>
</evidence>
<dbReference type="InterPro" id="IPR013482">
    <property type="entry name" value="Molybde_CF_guanTrfase"/>
</dbReference>
<dbReference type="GO" id="GO:0006777">
    <property type="term" value="P:Mo-molybdopterin cofactor biosynthetic process"/>
    <property type="evidence" value="ECO:0007669"/>
    <property type="project" value="UniProtKB-KW"/>
</dbReference>
<dbReference type="Pfam" id="PF12804">
    <property type="entry name" value="NTP_transf_3"/>
    <property type="match status" value="1"/>
</dbReference>
<evidence type="ECO:0000256" key="4">
    <source>
        <dbReference type="ARBA" id="ARBA00022741"/>
    </source>
</evidence>
<dbReference type="InterPro" id="IPR025877">
    <property type="entry name" value="MobA-like_NTP_Trfase"/>
</dbReference>
<reference evidence="9" key="1">
    <citation type="submission" date="2020-05" db="EMBL/GenBank/DDBJ databases">
        <authorList>
            <person name="Chiriac C."/>
            <person name="Salcher M."/>
            <person name="Ghai R."/>
            <person name="Kavagutti S V."/>
        </authorList>
    </citation>
    <scope>NUCLEOTIDE SEQUENCE</scope>
</reference>
<sequence length="192" mass="21152">MQRRGYVLAGGNSRRMGVDKAFLSVSSQSAVERQCQLLQELCLEGVFIVGRSKALFASYPWVHLEDQDGGQGPLDGIATALNHAQEGIAFILAVDLFMVTRDDFDALYLAMSQSEADVVYAYSTDDTHIEVNQPLCSAWRVSSTSDIVNRSLAAGERKVSQVVQTLETMRVLVPFSHLANFNSPDDFSRLKS</sequence>
<name>A0A6J6BM94_9ZZZZ</name>
<protein>
    <submittedName>
        <fullName evidence="9">Unannotated protein</fullName>
    </submittedName>
</protein>
<keyword evidence="7" id="KW-0501">Molybdenum cofactor biosynthesis</keyword>